<dbReference type="AlphaFoldDB" id="A0A1S3ZGP6"/>
<name>A0A1S3ZGP6_TOBAC</name>
<evidence type="ECO:0000259" key="2">
    <source>
        <dbReference type="Pfam" id="PF07734"/>
    </source>
</evidence>
<protein>
    <submittedName>
        <fullName evidence="3">F-box/kelch-repeat protein At3g23880-like</fullName>
    </submittedName>
</protein>
<feature type="domain" description="F-box associated beta-propeller type 1" evidence="2">
    <location>
        <begin position="92"/>
        <end position="322"/>
    </location>
</feature>
<dbReference type="SUPFAM" id="SSF81383">
    <property type="entry name" value="F-box domain"/>
    <property type="match status" value="1"/>
</dbReference>
<feature type="domain" description="F-box" evidence="1">
    <location>
        <begin position="10"/>
        <end position="47"/>
    </location>
</feature>
<gene>
    <name evidence="3" type="primary">LOC107786486</name>
</gene>
<accession>A0A1S3ZGP6</accession>
<dbReference type="InterPro" id="IPR017451">
    <property type="entry name" value="F-box-assoc_interact_dom"/>
</dbReference>
<dbReference type="Pfam" id="PF00646">
    <property type="entry name" value="F-box"/>
    <property type="match status" value="1"/>
</dbReference>
<dbReference type="InterPro" id="IPR001810">
    <property type="entry name" value="F-box_dom"/>
</dbReference>
<dbReference type="NCBIfam" id="TIGR01640">
    <property type="entry name" value="F_box_assoc_1"/>
    <property type="match status" value="1"/>
</dbReference>
<dbReference type="InterPro" id="IPR036047">
    <property type="entry name" value="F-box-like_dom_sf"/>
</dbReference>
<proteinExistence type="predicted"/>
<dbReference type="OMA" id="DVITCIL"/>
<organism evidence="3">
    <name type="scientific">Nicotiana tabacum</name>
    <name type="common">Common tobacco</name>
    <dbReference type="NCBI Taxonomy" id="4097"/>
    <lineage>
        <taxon>Eukaryota</taxon>
        <taxon>Viridiplantae</taxon>
        <taxon>Streptophyta</taxon>
        <taxon>Embryophyta</taxon>
        <taxon>Tracheophyta</taxon>
        <taxon>Spermatophyta</taxon>
        <taxon>Magnoliopsida</taxon>
        <taxon>eudicotyledons</taxon>
        <taxon>Gunneridae</taxon>
        <taxon>Pentapetalae</taxon>
        <taxon>asterids</taxon>
        <taxon>lamiids</taxon>
        <taxon>Solanales</taxon>
        <taxon>Solanaceae</taxon>
        <taxon>Nicotianoideae</taxon>
        <taxon>Nicotianeae</taxon>
        <taxon>Nicotiana</taxon>
    </lineage>
</organism>
<evidence type="ECO:0000313" key="3">
    <source>
        <dbReference type="RefSeq" id="XP_016463461.1"/>
    </source>
</evidence>
<dbReference type="PANTHER" id="PTHR31672:SF13">
    <property type="entry name" value="F-BOX PROTEIN CPR30-LIKE"/>
    <property type="match status" value="1"/>
</dbReference>
<dbReference type="Pfam" id="PF07734">
    <property type="entry name" value="FBA_1"/>
    <property type="match status" value="1"/>
</dbReference>
<dbReference type="InterPro" id="IPR050796">
    <property type="entry name" value="SCF_F-box_component"/>
</dbReference>
<evidence type="ECO:0000259" key="1">
    <source>
        <dbReference type="Pfam" id="PF00646"/>
    </source>
</evidence>
<dbReference type="InterPro" id="IPR006527">
    <property type="entry name" value="F-box-assoc_dom_typ1"/>
</dbReference>
<dbReference type="KEGG" id="nta:107786486"/>
<sequence>MSRHSRRSPNLSDDLVTTILLKLPVESLLRFKVVNKSWCYEIKSPEFIMLQINESSSDINRQKILLISSKVIPSWGLEYNMLGFTMSSAEASSLNVNSQVMSLEPPLPVFSFDFSYPLMSSCNGLLCMIYSHIIVLWNPAIKKYKMIPKPDHYMSQRANINNYESTLYGFAYDSVTEDYKVVATLVINAKDSNYIVGMYSVNNRSWRKIGTIPDGYRLFDQNSVSLYGTINMMATNSVQENGSSTFNKFAIISLFVADKKFIVTPVPLEYCGNHMKLSNFANRLCVSMFVEMEFLVCWLEKNGEIGWTWTNVMRVSTLGSLIGNHGHLDDIICVKKNGNILWRKTDGNFLEYNVRKEEVTEFTLSEIPPTADLSILYAESLACLKIPWE</sequence>
<reference evidence="3" key="1">
    <citation type="submission" date="2025-08" db="UniProtKB">
        <authorList>
            <consortium name="RefSeq"/>
        </authorList>
    </citation>
    <scope>IDENTIFICATION</scope>
</reference>
<dbReference type="RefSeq" id="XP_016463461.1">
    <property type="nucleotide sequence ID" value="XM_016607975.1"/>
</dbReference>
<dbReference type="PANTHER" id="PTHR31672">
    <property type="entry name" value="BNACNNG10540D PROTEIN"/>
    <property type="match status" value="1"/>
</dbReference>
<dbReference type="PaxDb" id="4097-A0A1S3ZGP6"/>
<dbReference type="STRING" id="4097.A0A1S3ZGP6"/>
<dbReference type="OrthoDB" id="1247337at2759"/>